<dbReference type="InterPro" id="IPR016130">
    <property type="entry name" value="Tyr_Pase_AS"/>
</dbReference>
<dbReference type="InterPro" id="IPR020422">
    <property type="entry name" value="TYR_PHOSPHATASE_DUAL_dom"/>
</dbReference>
<keyword evidence="1" id="KW-0378">Hydrolase</keyword>
<proteinExistence type="predicted"/>
<sequence>MMSPTAWAGTLAMLRRAFLTMGTTFCVGFGLFTQKLLPPALSSVASKAYFYPTLPLTYARLHLLPPRAGLWTAIDDKVLVGAAPCGALRHPERLAALGVTAVVNLCAEYEGPTAAYARLGVDQLWLPTVDHVEPTVEDLRAAVAFVGRARGKVLVHCKAGHGRSAAVAYAWLLTKNLGKVAPFELYEALAAKRRVRRNLWRQPNLVRYADELKRR</sequence>
<feature type="domain" description="Tyrosine specific protein phosphatases" evidence="4">
    <location>
        <begin position="130"/>
        <end position="207"/>
    </location>
</feature>
<evidence type="ECO:0000256" key="2">
    <source>
        <dbReference type="ARBA" id="ARBA00022912"/>
    </source>
</evidence>
<dbReference type="Pfam" id="PF00782">
    <property type="entry name" value="DSPc"/>
    <property type="match status" value="1"/>
</dbReference>
<dbReference type="PANTHER" id="PTHR46274">
    <property type="entry name" value="PHOSPHATIDYLINOSITOL PHOSPHATASE"/>
    <property type="match status" value="1"/>
</dbReference>
<evidence type="ECO:0000313" key="5">
    <source>
        <dbReference type="EMBL" id="KAK7232280.1"/>
    </source>
</evidence>
<protein>
    <submittedName>
        <fullName evidence="5">Phosphatidylinositol-4,5-bisphosphate 5-phosphatase</fullName>
    </submittedName>
</protein>
<dbReference type="InterPro" id="IPR000340">
    <property type="entry name" value="Dual-sp_phosphatase_cat-dom"/>
</dbReference>
<dbReference type="SUPFAM" id="SSF52799">
    <property type="entry name" value="(Phosphotyrosine protein) phosphatases II"/>
    <property type="match status" value="1"/>
</dbReference>
<dbReference type="EMBL" id="JBBJCI010000370">
    <property type="protein sequence ID" value="KAK7232280.1"/>
    <property type="molecule type" value="Genomic_DNA"/>
</dbReference>
<dbReference type="PANTHER" id="PTHR46274:SF6">
    <property type="entry name" value="TYR_PHOSPHATASE_2 DOMAIN-CONTAINING PROTEIN"/>
    <property type="match status" value="1"/>
</dbReference>
<name>A0ABR1FK28_AURAN</name>
<evidence type="ECO:0000256" key="1">
    <source>
        <dbReference type="ARBA" id="ARBA00022801"/>
    </source>
</evidence>
<dbReference type="PROSITE" id="PS00383">
    <property type="entry name" value="TYR_PHOSPHATASE_1"/>
    <property type="match status" value="1"/>
</dbReference>
<keyword evidence="6" id="KW-1185">Reference proteome</keyword>
<feature type="domain" description="Tyrosine-protein phosphatase" evidence="3">
    <location>
        <begin position="70"/>
        <end position="215"/>
    </location>
</feature>
<evidence type="ECO:0000259" key="4">
    <source>
        <dbReference type="PROSITE" id="PS50056"/>
    </source>
</evidence>
<dbReference type="Gene3D" id="3.90.190.10">
    <property type="entry name" value="Protein tyrosine phosphatase superfamily"/>
    <property type="match status" value="1"/>
</dbReference>
<accession>A0ABR1FK28</accession>
<evidence type="ECO:0000259" key="3">
    <source>
        <dbReference type="PROSITE" id="PS50054"/>
    </source>
</evidence>
<evidence type="ECO:0000313" key="6">
    <source>
        <dbReference type="Proteomes" id="UP001363151"/>
    </source>
</evidence>
<dbReference type="InterPro" id="IPR029021">
    <property type="entry name" value="Prot-tyrosine_phosphatase-like"/>
</dbReference>
<comment type="caution">
    <text evidence="5">The sequence shown here is derived from an EMBL/GenBank/DDBJ whole genome shotgun (WGS) entry which is preliminary data.</text>
</comment>
<dbReference type="Proteomes" id="UP001363151">
    <property type="component" value="Unassembled WGS sequence"/>
</dbReference>
<dbReference type="InterPro" id="IPR000387">
    <property type="entry name" value="Tyr_Pase_dom"/>
</dbReference>
<reference evidence="5 6" key="1">
    <citation type="submission" date="2024-03" db="EMBL/GenBank/DDBJ databases">
        <title>Aureococcus anophagefferens CCMP1851 and Kratosvirus quantuckense: Draft genome of a second virus-susceptible host strain in the model system.</title>
        <authorList>
            <person name="Chase E."/>
            <person name="Truchon A.R."/>
            <person name="Schepens W."/>
            <person name="Wilhelm S.W."/>
        </authorList>
    </citation>
    <scope>NUCLEOTIDE SEQUENCE [LARGE SCALE GENOMIC DNA]</scope>
    <source>
        <strain evidence="5 6">CCMP1851</strain>
    </source>
</reference>
<dbReference type="SMART" id="SM00195">
    <property type="entry name" value="DSPc"/>
    <property type="match status" value="1"/>
</dbReference>
<keyword evidence="2" id="KW-0904">Protein phosphatase</keyword>
<dbReference type="PROSITE" id="PS50054">
    <property type="entry name" value="TYR_PHOSPHATASE_DUAL"/>
    <property type="match status" value="1"/>
</dbReference>
<dbReference type="PROSITE" id="PS50056">
    <property type="entry name" value="TYR_PHOSPHATASE_2"/>
    <property type="match status" value="1"/>
</dbReference>
<organism evidence="5 6">
    <name type="scientific">Aureococcus anophagefferens</name>
    <name type="common">Harmful bloom alga</name>
    <dbReference type="NCBI Taxonomy" id="44056"/>
    <lineage>
        <taxon>Eukaryota</taxon>
        <taxon>Sar</taxon>
        <taxon>Stramenopiles</taxon>
        <taxon>Ochrophyta</taxon>
        <taxon>Pelagophyceae</taxon>
        <taxon>Pelagomonadales</taxon>
        <taxon>Pelagomonadaceae</taxon>
        <taxon>Aureococcus</taxon>
    </lineage>
</organism>
<gene>
    <name evidence="5" type="primary">PTPMT1</name>
    <name evidence="5" type="ORF">SO694_00030347</name>
</gene>